<dbReference type="InterPro" id="IPR027417">
    <property type="entry name" value="P-loop_NTPase"/>
</dbReference>
<reference evidence="2" key="1">
    <citation type="submission" date="2019-05" db="EMBL/GenBank/DDBJ databases">
        <title>Isolation, diversity and antifungal activity of Actinobacteria from wheat.</title>
        <authorList>
            <person name="Yu B."/>
        </authorList>
    </citation>
    <scope>NUCLEOTIDE SEQUENCE [LARGE SCALE GENOMIC DNA]</scope>
    <source>
        <strain evidence="2">NEAU-HEGS1-5</strain>
    </source>
</reference>
<dbReference type="Gene3D" id="3.40.50.300">
    <property type="entry name" value="P-loop containing nucleotide triphosphate hydrolases"/>
    <property type="match status" value="1"/>
</dbReference>
<dbReference type="Proteomes" id="UP000309033">
    <property type="component" value="Unassembled WGS sequence"/>
</dbReference>
<keyword evidence="1" id="KW-1133">Transmembrane helix</keyword>
<organism evidence="2 3">
    <name type="scientific">Microbispora triticiradicis</name>
    <dbReference type="NCBI Taxonomy" id="2200763"/>
    <lineage>
        <taxon>Bacteria</taxon>
        <taxon>Bacillati</taxon>
        <taxon>Actinomycetota</taxon>
        <taxon>Actinomycetes</taxon>
        <taxon>Streptosporangiales</taxon>
        <taxon>Streptosporangiaceae</taxon>
        <taxon>Microbispora</taxon>
    </lineage>
</organism>
<evidence type="ECO:0000256" key="1">
    <source>
        <dbReference type="SAM" id="Phobius"/>
    </source>
</evidence>
<keyword evidence="1" id="KW-0472">Membrane</keyword>
<dbReference type="InterPro" id="IPR011990">
    <property type="entry name" value="TPR-like_helical_dom_sf"/>
</dbReference>
<comment type="caution">
    <text evidence="2">The sequence shown here is derived from an EMBL/GenBank/DDBJ whole genome shotgun (WGS) entry which is preliminary data.</text>
</comment>
<feature type="transmembrane region" description="Helical" evidence="1">
    <location>
        <begin position="559"/>
        <end position="582"/>
    </location>
</feature>
<keyword evidence="1" id="KW-0812">Transmembrane</keyword>
<dbReference type="Pfam" id="PF13432">
    <property type="entry name" value="TPR_16"/>
    <property type="match status" value="1"/>
</dbReference>
<accession>A0A5R8ZKV5</accession>
<protein>
    <submittedName>
        <fullName evidence="2">Tetratricopeptide repeat protein</fullName>
    </submittedName>
</protein>
<evidence type="ECO:0000313" key="2">
    <source>
        <dbReference type="EMBL" id="TLP66422.1"/>
    </source>
</evidence>
<dbReference type="OrthoDB" id="419058at2"/>
<evidence type="ECO:0000313" key="3">
    <source>
        <dbReference type="Proteomes" id="UP000309033"/>
    </source>
</evidence>
<gene>
    <name evidence="2" type="ORF">FED44_02800</name>
</gene>
<feature type="transmembrane region" description="Helical" evidence="1">
    <location>
        <begin position="40"/>
        <end position="59"/>
    </location>
</feature>
<keyword evidence="3" id="KW-1185">Reference proteome</keyword>
<dbReference type="AlphaFoldDB" id="A0A5R8ZKV5"/>
<dbReference type="EMBL" id="VANP01000001">
    <property type="protein sequence ID" value="TLP66422.1"/>
    <property type="molecule type" value="Genomic_DNA"/>
</dbReference>
<feature type="transmembrane region" description="Helical" evidence="1">
    <location>
        <begin position="423"/>
        <end position="445"/>
    </location>
</feature>
<proteinExistence type="predicted"/>
<name>A0A5R8ZKV5_9ACTN</name>
<sequence length="1026" mass="114121">MSRRGQGGWQPSPVVVMLLAALLAVMLNLATDTVEVPWRWWPFVVWPLAIVVLAVSGLVEWRRHRAPRGDDKALREAALSLAKRLVVAYGEQERRYGVSRSVPLTLRFATPGGAESDVHQIAQVWRLELSRSQLVVVGEPGAGKSVLALLLCRQLLVEPRAGEPLPVLVSASSWDPRAQSLTAYIARRLAEDHPSLPHIDQLVNEPRLRPGKPISHWVFPVLDGLDELPVALRRRAVARLEEFATSAGGRPLVVTCRSRDYDKNLTMLPHAAMIELQAVDVTEAVRFLTRSVLDPARWEPVLAELTRAPSGPLGRTLRTPLMLAVTRVVGRSSYADPADLLRLPTPGAVSYWLTERYLLAAYDAEDPVLIAGQDLPRAYRAEAALRWLRCLAFQLHQDGARDMRWWRLSMTLFDLHPIRSMRLWAVGLFVGGVAAATSTAALTLGPGGGSGTFWACLLLAWPVGRSWFRSLWPRAIDPVRLPEERFFPGAAPLPRWLKHLAFGVLYGIAAGLASQAGWLGPAGGLLCATTRVAIDLVTGTLRHAPPDAGVSRTEVRRSVLANALGYGFLAMGSFAVTATLFAPSANPVPIVAAGTVTFAAGAALGSGGRALLTFRLAHWRLAVLRQLPWRLSRFLEDAYDRAILRKNGPLWQFRHARIQDDLHAKVRLRWLRTLAERGEPVEQQLLTLLERLDPGQAIALARRRLDEGAPDAVVALAGLLRRQGDIDGALALLREHAQTDVESRELLVHMLRDSGSIEELRRMADAGRGGVAEEELARWLWERGEKAEVRRRASENPAIAEVLVDLSREQGDLDLALAMFGRHLDADWYVRRYMNVLRERGDLETLRRHAEEGLGHAKNALVVLLREQGHIEELRRRSAAGDSSAEREYALWLREQGDLEALKSWVASSTTPYENWDAKWELATLLWERGEHRDAIEVLRGVASAEYWDNGYGYAGRQVARWLRELGDVDELRRRAGAHHDDAAYELAELLWETGDVDEAVAVLQRLADEGDRGALRRLAEFREVD</sequence>
<dbReference type="SUPFAM" id="SSF52540">
    <property type="entry name" value="P-loop containing nucleoside triphosphate hydrolases"/>
    <property type="match status" value="1"/>
</dbReference>
<feature type="transmembrane region" description="Helical" evidence="1">
    <location>
        <begin position="588"/>
        <end position="612"/>
    </location>
</feature>
<dbReference type="Gene3D" id="1.25.40.10">
    <property type="entry name" value="Tetratricopeptide repeat domain"/>
    <property type="match status" value="2"/>
</dbReference>